<feature type="domain" description="RNA polymerase sigma-70 region 2" evidence="6">
    <location>
        <begin position="17"/>
        <end position="82"/>
    </location>
</feature>
<dbReference type="InterPro" id="IPR013325">
    <property type="entry name" value="RNA_pol_sigma_r2"/>
</dbReference>
<dbReference type="SUPFAM" id="SSF88946">
    <property type="entry name" value="Sigma2 domain of RNA polymerase sigma factors"/>
    <property type="match status" value="1"/>
</dbReference>
<keyword evidence="3" id="KW-0731">Sigma factor</keyword>
<proteinExistence type="inferred from homology"/>
<dbReference type="Pfam" id="PF08281">
    <property type="entry name" value="Sigma70_r4_2"/>
    <property type="match status" value="1"/>
</dbReference>
<evidence type="ECO:0000313" key="9">
    <source>
        <dbReference type="Proteomes" id="UP000305654"/>
    </source>
</evidence>
<dbReference type="GO" id="GO:0006352">
    <property type="term" value="P:DNA-templated transcription initiation"/>
    <property type="evidence" value="ECO:0007669"/>
    <property type="project" value="InterPro"/>
</dbReference>
<dbReference type="InterPro" id="IPR013324">
    <property type="entry name" value="RNA_pol_sigma_r3/r4-like"/>
</dbReference>
<feature type="domain" description="RNA polymerase sigma factor 70 region 4 type 2" evidence="7">
    <location>
        <begin position="115"/>
        <end position="167"/>
    </location>
</feature>
<comment type="caution">
    <text evidence="8">The sequence shown here is derived from an EMBL/GenBank/DDBJ whole genome shotgun (WGS) entry which is preliminary data.</text>
</comment>
<organism evidence="8 9">
    <name type="scientific">Lichenicoccus roseus</name>
    <dbReference type="NCBI Taxonomy" id="2683649"/>
    <lineage>
        <taxon>Bacteria</taxon>
        <taxon>Pseudomonadati</taxon>
        <taxon>Pseudomonadota</taxon>
        <taxon>Alphaproteobacteria</taxon>
        <taxon>Acetobacterales</taxon>
        <taxon>Acetobacteraceae</taxon>
        <taxon>Lichenicoccus</taxon>
    </lineage>
</organism>
<evidence type="ECO:0000256" key="2">
    <source>
        <dbReference type="ARBA" id="ARBA00023015"/>
    </source>
</evidence>
<dbReference type="InterPro" id="IPR013249">
    <property type="entry name" value="RNA_pol_sigma70_r4_t2"/>
</dbReference>
<dbReference type="EMBL" id="VCDI01000002">
    <property type="protein sequence ID" value="TLU73655.1"/>
    <property type="molecule type" value="Genomic_DNA"/>
</dbReference>
<name>A0A5R9J7S4_9PROT</name>
<dbReference type="GO" id="GO:0016987">
    <property type="term" value="F:sigma factor activity"/>
    <property type="evidence" value="ECO:0007669"/>
    <property type="project" value="UniProtKB-KW"/>
</dbReference>
<evidence type="ECO:0000256" key="1">
    <source>
        <dbReference type="ARBA" id="ARBA00010641"/>
    </source>
</evidence>
<dbReference type="OrthoDB" id="7041663at2"/>
<keyword evidence="9" id="KW-1185">Reference proteome</keyword>
<evidence type="ECO:0000256" key="3">
    <source>
        <dbReference type="ARBA" id="ARBA00023082"/>
    </source>
</evidence>
<dbReference type="NCBIfam" id="TIGR02937">
    <property type="entry name" value="sigma70-ECF"/>
    <property type="match status" value="1"/>
</dbReference>
<gene>
    <name evidence="8" type="ORF">FE263_08955</name>
</gene>
<evidence type="ECO:0000256" key="5">
    <source>
        <dbReference type="ARBA" id="ARBA00023163"/>
    </source>
</evidence>
<evidence type="ECO:0000259" key="7">
    <source>
        <dbReference type="Pfam" id="PF08281"/>
    </source>
</evidence>
<dbReference type="InterPro" id="IPR039425">
    <property type="entry name" value="RNA_pol_sigma-70-like"/>
</dbReference>
<reference evidence="8 9" key="1">
    <citation type="submission" date="2019-05" db="EMBL/GenBank/DDBJ databases">
        <authorList>
            <person name="Pankratov T."/>
            <person name="Grouzdev D."/>
        </authorList>
    </citation>
    <scope>NUCLEOTIDE SEQUENCE [LARGE SCALE GENOMIC DNA]</scope>
    <source>
        <strain evidence="8 9">KEBCLARHB70R</strain>
    </source>
</reference>
<evidence type="ECO:0000313" key="8">
    <source>
        <dbReference type="EMBL" id="TLU73655.1"/>
    </source>
</evidence>
<dbReference type="InterPro" id="IPR036388">
    <property type="entry name" value="WH-like_DNA-bd_sf"/>
</dbReference>
<keyword evidence="2" id="KW-0805">Transcription regulation</keyword>
<dbReference type="Gene3D" id="1.10.10.10">
    <property type="entry name" value="Winged helix-like DNA-binding domain superfamily/Winged helix DNA-binding domain"/>
    <property type="match status" value="1"/>
</dbReference>
<evidence type="ECO:0000259" key="6">
    <source>
        <dbReference type="Pfam" id="PF04542"/>
    </source>
</evidence>
<dbReference type="SUPFAM" id="SSF88659">
    <property type="entry name" value="Sigma3 and sigma4 domains of RNA polymerase sigma factors"/>
    <property type="match status" value="1"/>
</dbReference>
<dbReference type="PANTHER" id="PTHR43133">
    <property type="entry name" value="RNA POLYMERASE ECF-TYPE SIGMA FACTO"/>
    <property type="match status" value="1"/>
</dbReference>
<dbReference type="PANTHER" id="PTHR43133:SF58">
    <property type="entry name" value="ECF RNA POLYMERASE SIGMA FACTOR SIGD"/>
    <property type="match status" value="1"/>
</dbReference>
<dbReference type="InterPro" id="IPR014284">
    <property type="entry name" value="RNA_pol_sigma-70_dom"/>
</dbReference>
<keyword evidence="5" id="KW-0804">Transcription</keyword>
<dbReference type="Gene3D" id="1.10.1740.10">
    <property type="match status" value="1"/>
</dbReference>
<evidence type="ECO:0000256" key="4">
    <source>
        <dbReference type="ARBA" id="ARBA00023125"/>
    </source>
</evidence>
<comment type="similarity">
    <text evidence="1">Belongs to the sigma-70 factor family. ECF subfamily.</text>
</comment>
<dbReference type="Pfam" id="PF04542">
    <property type="entry name" value="Sigma70_r2"/>
    <property type="match status" value="1"/>
</dbReference>
<dbReference type="InterPro" id="IPR007627">
    <property type="entry name" value="RNA_pol_sigma70_r2"/>
</dbReference>
<dbReference type="Proteomes" id="UP000305654">
    <property type="component" value="Unassembled WGS sequence"/>
</dbReference>
<sequence>MGAALGGDADAYRRLLHECVPLIIGVARSQGVAQSLIDDAVQETLLTLHQARATYDPSRPFLPWMRAIARHRAIDVLRRSGREQSRELHDHPAYELQADPAPPAVALIERRQQRQTLRAMIDRLPAGQRQAVEQLGLAERSLEEASRITGRSKGALKVNFHRALAALRRRSGTGPDV</sequence>
<keyword evidence="4" id="KW-0238">DNA-binding</keyword>
<protein>
    <submittedName>
        <fullName evidence="8">Sigma-70 family RNA polymerase sigma factor</fullName>
    </submittedName>
</protein>
<dbReference type="AlphaFoldDB" id="A0A5R9J7S4"/>
<dbReference type="GO" id="GO:0003677">
    <property type="term" value="F:DNA binding"/>
    <property type="evidence" value="ECO:0007669"/>
    <property type="project" value="UniProtKB-KW"/>
</dbReference>
<accession>A0A5R9J7S4</accession>